<dbReference type="AlphaFoldDB" id="A0A8K1LCV8"/>
<dbReference type="EMBL" id="SWJQ01001139">
    <property type="protein sequence ID" value="TRZ09182.1"/>
    <property type="molecule type" value="Genomic_DNA"/>
</dbReference>
<reference evidence="1" key="1">
    <citation type="submission" date="2019-04" db="EMBL/GenBank/DDBJ databases">
        <title>Genome assembly of Zosterops borbonicus 15179.</title>
        <authorList>
            <person name="Leroy T."/>
            <person name="Anselmetti Y."/>
            <person name="Tilak M.-K."/>
            <person name="Nabholz B."/>
        </authorList>
    </citation>
    <scope>NUCLEOTIDE SEQUENCE</scope>
    <source>
        <strain evidence="1">HGM_15179</strain>
        <tissue evidence="1">Muscle</tissue>
    </source>
</reference>
<accession>A0A8K1LCV8</accession>
<keyword evidence="2" id="KW-1185">Reference proteome</keyword>
<sequence>MDGLQGFVLGRQRRLVTAGRINHGWRNLQPALSAKNGVFLEDDKEIVQRMKEQEVTLGQHQLLLEKEIAELESRQESLAWPGWEVENKMQWQTCTVLGCLSLQCW</sequence>
<dbReference type="Proteomes" id="UP000796761">
    <property type="component" value="Unassembled WGS sequence"/>
</dbReference>
<name>A0A8K1LCV8_9PASS</name>
<dbReference type="OrthoDB" id="9222080at2759"/>
<evidence type="ECO:0000313" key="1">
    <source>
        <dbReference type="EMBL" id="TRZ09182.1"/>
    </source>
</evidence>
<comment type="caution">
    <text evidence="1">The sequence shown here is derived from an EMBL/GenBank/DDBJ whole genome shotgun (WGS) entry which is preliminary data.</text>
</comment>
<organism evidence="1 2">
    <name type="scientific">Zosterops borbonicus</name>
    <dbReference type="NCBI Taxonomy" id="364589"/>
    <lineage>
        <taxon>Eukaryota</taxon>
        <taxon>Metazoa</taxon>
        <taxon>Chordata</taxon>
        <taxon>Craniata</taxon>
        <taxon>Vertebrata</taxon>
        <taxon>Euteleostomi</taxon>
        <taxon>Archelosauria</taxon>
        <taxon>Archosauria</taxon>
        <taxon>Dinosauria</taxon>
        <taxon>Saurischia</taxon>
        <taxon>Theropoda</taxon>
        <taxon>Coelurosauria</taxon>
        <taxon>Aves</taxon>
        <taxon>Neognathae</taxon>
        <taxon>Neoaves</taxon>
        <taxon>Telluraves</taxon>
        <taxon>Australaves</taxon>
        <taxon>Passeriformes</taxon>
        <taxon>Sylvioidea</taxon>
        <taxon>Zosteropidae</taxon>
        <taxon>Zosterops</taxon>
    </lineage>
</organism>
<proteinExistence type="predicted"/>
<protein>
    <submittedName>
        <fullName evidence="1">Uncharacterized protein</fullName>
    </submittedName>
</protein>
<gene>
    <name evidence="1" type="ORF">HGM15179_017928</name>
</gene>
<evidence type="ECO:0000313" key="2">
    <source>
        <dbReference type="Proteomes" id="UP000796761"/>
    </source>
</evidence>